<protein>
    <submittedName>
        <fullName evidence="2">Uncharacterized protein</fullName>
    </submittedName>
</protein>
<proteinExistence type="predicted"/>
<evidence type="ECO:0000313" key="2">
    <source>
        <dbReference type="EMBL" id="CZR61693.1"/>
    </source>
</evidence>
<keyword evidence="1" id="KW-0732">Signal</keyword>
<sequence length="171" mass="18849">MAFSYLKSIALFLLIGPLSVLALPVEPAAAARAVEKISALMERNSTHLIARQQNDPTGQIACTPTNNMHQCQLRSTQFPSGTAVMTVFDPWCDVMGVRVDKVQSIPGQYLAINCIGWGAVVEVSWWIPCWWWSPSSVYAGMQFGSEDNLNANSATGCMHCDRISWMFPFAC</sequence>
<feature type="signal peptide" evidence="1">
    <location>
        <begin position="1"/>
        <end position="22"/>
    </location>
</feature>
<organism evidence="2 3">
    <name type="scientific">Phialocephala subalpina</name>
    <dbReference type="NCBI Taxonomy" id="576137"/>
    <lineage>
        <taxon>Eukaryota</taxon>
        <taxon>Fungi</taxon>
        <taxon>Dikarya</taxon>
        <taxon>Ascomycota</taxon>
        <taxon>Pezizomycotina</taxon>
        <taxon>Leotiomycetes</taxon>
        <taxon>Helotiales</taxon>
        <taxon>Mollisiaceae</taxon>
        <taxon>Phialocephala</taxon>
        <taxon>Phialocephala fortinii species complex</taxon>
    </lineage>
</organism>
<name>A0A1L7X9J0_9HELO</name>
<dbReference type="OrthoDB" id="3563701at2759"/>
<gene>
    <name evidence="2" type="ORF">PAC_11590</name>
</gene>
<feature type="chain" id="PRO_5012453875" evidence="1">
    <location>
        <begin position="23"/>
        <end position="171"/>
    </location>
</feature>
<keyword evidence="3" id="KW-1185">Reference proteome</keyword>
<dbReference type="EMBL" id="FJOG01000019">
    <property type="protein sequence ID" value="CZR61693.1"/>
    <property type="molecule type" value="Genomic_DNA"/>
</dbReference>
<evidence type="ECO:0000313" key="3">
    <source>
        <dbReference type="Proteomes" id="UP000184330"/>
    </source>
</evidence>
<reference evidence="2 3" key="1">
    <citation type="submission" date="2016-03" db="EMBL/GenBank/DDBJ databases">
        <authorList>
            <person name="Ploux O."/>
        </authorList>
    </citation>
    <scope>NUCLEOTIDE SEQUENCE [LARGE SCALE GENOMIC DNA]</scope>
    <source>
        <strain evidence="2 3">UAMH 11012</strain>
    </source>
</reference>
<dbReference type="AlphaFoldDB" id="A0A1L7X9J0"/>
<accession>A0A1L7X9J0</accession>
<dbReference type="Proteomes" id="UP000184330">
    <property type="component" value="Unassembled WGS sequence"/>
</dbReference>
<evidence type="ECO:0000256" key="1">
    <source>
        <dbReference type="SAM" id="SignalP"/>
    </source>
</evidence>